<comment type="caution">
    <text evidence="3">The sequence shown here is derived from an EMBL/GenBank/DDBJ whole genome shotgun (WGS) entry which is preliminary data.</text>
</comment>
<dbReference type="InterPro" id="IPR010982">
    <property type="entry name" value="Lambda_DNA-bd_dom_sf"/>
</dbReference>
<dbReference type="PROSITE" id="PS50943">
    <property type="entry name" value="HTH_CROC1"/>
    <property type="match status" value="1"/>
</dbReference>
<dbReference type="GO" id="GO:0003677">
    <property type="term" value="F:DNA binding"/>
    <property type="evidence" value="ECO:0007669"/>
    <property type="project" value="InterPro"/>
</dbReference>
<dbReference type="InterPro" id="IPR001387">
    <property type="entry name" value="Cro/C1-type_HTH"/>
</dbReference>
<feature type="domain" description="HTH cro/C1-type" evidence="2">
    <location>
        <begin position="27"/>
        <end position="71"/>
    </location>
</feature>
<dbReference type="Gene3D" id="1.10.260.40">
    <property type="entry name" value="lambda repressor-like DNA-binding domains"/>
    <property type="match status" value="1"/>
</dbReference>
<dbReference type="AlphaFoldDB" id="A0A7J5B6S3"/>
<dbReference type="CDD" id="cd00093">
    <property type="entry name" value="HTH_XRE"/>
    <property type="match status" value="1"/>
</dbReference>
<keyword evidence="4" id="KW-1185">Reference proteome</keyword>
<evidence type="ECO:0000259" key="2">
    <source>
        <dbReference type="PROSITE" id="PS50943"/>
    </source>
</evidence>
<evidence type="ECO:0000256" key="1">
    <source>
        <dbReference type="SAM" id="MobiDB-lite"/>
    </source>
</evidence>
<evidence type="ECO:0000313" key="3">
    <source>
        <dbReference type="EMBL" id="KAB1639837.1"/>
    </source>
</evidence>
<accession>A0A7J5B6S3</accession>
<protein>
    <submittedName>
        <fullName evidence="3">Helix-turn-helix domain-containing protein</fullName>
    </submittedName>
</protein>
<dbReference type="RefSeq" id="WP_151422978.1">
    <property type="nucleotide sequence ID" value="NZ_WBJX01000001.1"/>
</dbReference>
<dbReference type="EMBL" id="WBJX01000001">
    <property type="protein sequence ID" value="KAB1639837.1"/>
    <property type="molecule type" value="Genomic_DNA"/>
</dbReference>
<name>A0A7J5B6S3_9MICO</name>
<dbReference type="Pfam" id="PF01381">
    <property type="entry name" value="HTH_3"/>
    <property type="match status" value="1"/>
</dbReference>
<evidence type="ECO:0000313" key="4">
    <source>
        <dbReference type="Proteomes" id="UP000490386"/>
    </source>
</evidence>
<gene>
    <name evidence="3" type="ORF">F8O03_05880</name>
</gene>
<sequence length="143" mass="15899">MQEYTPTELAREIVGILRGRAARYDVTQSELAAATGVSQSQLSKMLRGKRPMDIDVMDALAVALGTTVSEIVLEAEAAVDDDLMTSARFIYVMENRRVEEALDNNVTPFRPRAEAEPDWDEIDKGRKVAKKKATEQELDPDAD</sequence>
<reference evidence="3 4" key="1">
    <citation type="submission" date="2019-09" db="EMBL/GenBank/DDBJ databases">
        <title>Phylogeny of genus Pseudoclavibacter and closely related genus.</title>
        <authorList>
            <person name="Li Y."/>
        </authorList>
    </citation>
    <scope>NUCLEOTIDE SEQUENCE [LARGE SCALE GENOMIC DNA]</scope>
    <source>
        <strain evidence="3 4">THG-MD12</strain>
    </source>
</reference>
<proteinExistence type="predicted"/>
<organism evidence="3 4">
    <name type="scientific">Pseudoclavibacter terrae</name>
    <dbReference type="NCBI Taxonomy" id="1530195"/>
    <lineage>
        <taxon>Bacteria</taxon>
        <taxon>Bacillati</taxon>
        <taxon>Actinomycetota</taxon>
        <taxon>Actinomycetes</taxon>
        <taxon>Micrococcales</taxon>
        <taxon>Microbacteriaceae</taxon>
        <taxon>Pseudoclavibacter</taxon>
    </lineage>
</organism>
<dbReference type="Proteomes" id="UP000490386">
    <property type="component" value="Unassembled WGS sequence"/>
</dbReference>
<dbReference type="SUPFAM" id="SSF47413">
    <property type="entry name" value="lambda repressor-like DNA-binding domains"/>
    <property type="match status" value="1"/>
</dbReference>
<feature type="region of interest" description="Disordered" evidence="1">
    <location>
        <begin position="108"/>
        <end position="143"/>
    </location>
</feature>
<dbReference type="SMART" id="SM00530">
    <property type="entry name" value="HTH_XRE"/>
    <property type="match status" value="1"/>
</dbReference>
<dbReference type="OrthoDB" id="5125442at2"/>